<gene>
    <name evidence="1" type="ORF">AVEN_110360_1</name>
</gene>
<dbReference type="Proteomes" id="UP000499080">
    <property type="component" value="Unassembled WGS sequence"/>
</dbReference>
<proteinExistence type="predicted"/>
<sequence length="93" mass="10200">MGEGGGLALPKGPRRLQPALTQRFSPQTHAKWKDIPTPASNERCYEWVVKQSSRRLPFTVSFEVFYVIATGHSCLRAEKSDPAGLSIIGIGCV</sequence>
<name>A0A4Y2ENE5_ARAVE</name>
<organism evidence="1 2">
    <name type="scientific">Araneus ventricosus</name>
    <name type="common">Orbweaver spider</name>
    <name type="synonym">Epeira ventricosa</name>
    <dbReference type="NCBI Taxonomy" id="182803"/>
    <lineage>
        <taxon>Eukaryota</taxon>
        <taxon>Metazoa</taxon>
        <taxon>Ecdysozoa</taxon>
        <taxon>Arthropoda</taxon>
        <taxon>Chelicerata</taxon>
        <taxon>Arachnida</taxon>
        <taxon>Araneae</taxon>
        <taxon>Araneomorphae</taxon>
        <taxon>Entelegynae</taxon>
        <taxon>Araneoidea</taxon>
        <taxon>Araneidae</taxon>
        <taxon>Araneus</taxon>
    </lineage>
</organism>
<dbReference type="AlphaFoldDB" id="A0A4Y2ENE5"/>
<dbReference type="EMBL" id="BGPR01000646">
    <property type="protein sequence ID" value="GBM29849.1"/>
    <property type="molecule type" value="Genomic_DNA"/>
</dbReference>
<protein>
    <submittedName>
        <fullName evidence="1">Uncharacterized protein</fullName>
    </submittedName>
</protein>
<keyword evidence="2" id="KW-1185">Reference proteome</keyword>
<evidence type="ECO:0000313" key="2">
    <source>
        <dbReference type="Proteomes" id="UP000499080"/>
    </source>
</evidence>
<accession>A0A4Y2ENE5</accession>
<evidence type="ECO:0000313" key="1">
    <source>
        <dbReference type="EMBL" id="GBM29849.1"/>
    </source>
</evidence>
<comment type="caution">
    <text evidence="1">The sequence shown here is derived from an EMBL/GenBank/DDBJ whole genome shotgun (WGS) entry which is preliminary data.</text>
</comment>
<reference evidence="1 2" key="1">
    <citation type="journal article" date="2019" name="Sci. Rep.">
        <title>Orb-weaving spider Araneus ventricosus genome elucidates the spidroin gene catalogue.</title>
        <authorList>
            <person name="Kono N."/>
            <person name="Nakamura H."/>
            <person name="Ohtoshi R."/>
            <person name="Moran D.A.P."/>
            <person name="Shinohara A."/>
            <person name="Yoshida Y."/>
            <person name="Fujiwara M."/>
            <person name="Mori M."/>
            <person name="Tomita M."/>
            <person name="Arakawa K."/>
        </authorList>
    </citation>
    <scope>NUCLEOTIDE SEQUENCE [LARGE SCALE GENOMIC DNA]</scope>
</reference>